<evidence type="ECO:0000259" key="4">
    <source>
        <dbReference type="Pfam" id="PF17853"/>
    </source>
</evidence>
<evidence type="ECO:0000259" key="3">
    <source>
        <dbReference type="Pfam" id="PF14361"/>
    </source>
</evidence>
<dbReference type="InterPro" id="IPR025751">
    <property type="entry name" value="RsbRD_N_dom"/>
</dbReference>
<dbReference type="Pfam" id="PF13556">
    <property type="entry name" value="HTH_30"/>
    <property type="match status" value="1"/>
</dbReference>
<evidence type="ECO:0000313" key="6">
    <source>
        <dbReference type="Proteomes" id="UP000193738"/>
    </source>
</evidence>
<feature type="domain" description="RsbT co-antagonist protein RsbRD N-terminal" evidence="3">
    <location>
        <begin position="7"/>
        <end position="145"/>
    </location>
</feature>
<evidence type="ECO:0000259" key="2">
    <source>
        <dbReference type="Pfam" id="PF13556"/>
    </source>
</evidence>
<dbReference type="RefSeq" id="WP_051508213.1">
    <property type="nucleotide sequence ID" value="NZ_LQOX01000119.1"/>
</dbReference>
<feature type="domain" description="PucR C-terminal helix-turn-helix" evidence="2">
    <location>
        <begin position="332"/>
        <end position="390"/>
    </location>
</feature>
<reference evidence="5 6" key="1">
    <citation type="submission" date="2016-01" db="EMBL/GenBank/DDBJ databases">
        <title>The new phylogeny of the genus Mycobacterium.</title>
        <authorList>
            <person name="Tarcisio F."/>
            <person name="Conor M."/>
            <person name="Antonella G."/>
            <person name="Elisabetta G."/>
            <person name="Giulia F.S."/>
            <person name="Sara T."/>
            <person name="Anna F."/>
            <person name="Clotilde B."/>
            <person name="Roberto B."/>
            <person name="Veronica D.S."/>
            <person name="Fabio R."/>
            <person name="Monica P."/>
            <person name="Olivier J."/>
            <person name="Enrico T."/>
            <person name="Nicola S."/>
        </authorList>
    </citation>
    <scope>NUCLEOTIDE SEQUENCE [LARGE SCALE GENOMIC DNA]</scope>
    <source>
        <strain evidence="5 6">DSM 43505</strain>
    </source>
</reference>
<gene>
    <name evidence="5" type="ORF">AWC07_12685</name>
</gene>
<dbReference type="STRING" id="1777.AWC07_12685"/>
<protein>
    <recommendedName>
        <fullName evidence="7">PucR family transcriptional regulator</fullName>
    </recommendedName>
</protein>
<dbReference type="InterPro" id="IPR025736">
    <property type="entry name" value="PucR_C-HTH_dom"/>
</dbReference>
<dbReference type="PANTHER" id="PTHR33744">
    <property type="entry name" value="CARBOHYDRATE DIACID REGULATOR"/>
    <property type="match status" value="1"/>
</dbReference>
<comment type="similarity">
    <text evidence="1">Belongs to the CdaR family.</text>
</comment>
<feature type="domain" description="CdaR GGDEF-like" evidence="4">
    <location>
        <begin position="161"/>
        <end position="279"/>
    </location>
</feature>
<keyword evidence="6" id="KW-1185">Reference proteome</keyword>
<evidence type="ECO:0000256" key="1">
    <source>
        <dbReference type="ARBA" id="ARBA00006754"/>
    </source>
</evidence>
<dbReference type="EMBL" id="LQOX01000119">
    <property type="protein sequence ID" value="ORV65931.1"/>
    <property type="molecule type" value="Genomic_DNA"/>
</dbReference>
<proteinExistence type="inferred from homology"/>
<dbReference type="PANTHER" id="PTHR33744:SF1">
    <property type="entry name" value="DNA-BINDING TRANSCRIPTIONAL ACTIVATOR ADER"/>
    <property type="match status" value="1"/>
</dbReference>
<dbReference type="InterPro" id="IPR042070">
    <property type="entry name" value="PucR_C-HTH_sf"/>
</dbReference>
<dbReference type="Proteomes" id="UP000193738">
    <property type="component" value="Unassembled WGS sequence"/>
</dbReference>
<organism evidence="5 6">
    <name type="scientific">Mycobacterium gastri</name>
    <dbReference type="NCBI Taxonomy" id="1777"/>
    <lineage>
        <taxon>Bacteria</taxon>
        <taxon>Bacillati</taxon>
        <taxon>Actinomycetota</taxon>
        <taxon>Actinomycetes</taxon>
        <taxon>Mycobacteriales</taxon>
        <taxon>Mycobacteriaceae</taxon>
        <taxon>Mycobacterium</taxon>
    </lineage>
</organism>
<comment type="caution">
    <text evidence="5">The sequence shown here is derived from an EMBL/GenBank/DDBJ whole genome shotgun (WGS) entry which is preliminary data.</text>
</comment>
<sequence>MDTIRDQFIAEVFDTMKNEIQGLDYDSRMLDMWQASITENYVAAVHYLERDAPTSLLEAPPAALAYARAAAQRDVPLAPLVRAHRLGHARFLEVAMQYVSLLEPAQRVPTIVELVNRSSRIVDLVADQMIVAYEEEHERWLSRRGGLRQQLVSELLAGTPVDVQRAEKLLRYRLDGMHVAAVVWVDAAVPTGDVMAVFEQVRCLVAAELGLVGGSLLVPTDEREARLWFSVWDHRAGDPSRLRTAFESAGIRARLACGQAADGLRGFRASLKQAQLVRAVVHAGEARHRARVVCYDDVAPIALMAADVDALRRYVSEVLGELSVDDERNEWLRETLREFLVRNRSYVATAEAMILHRNTIQYRVTQAMELCGGSFDDPDAVFKVQVALEICRWMAPAVLGAPK</sequence>
<dbReference type="Pfam" id="PF14361">
    <property type="entry name" value="RsbRD_N"/>
    <property type="match status" value="1"/>
</dbReference>
<dbReference type="Pfam" id="PF17853">
    <property type="entry name" value="GGDEF_2"/>
    <property type="match status" value="1"/>
</dbReference>
<dbReference type="InterPro" id="IPR051448">
    <property type="entry name" value="CdaR-like_regulators"/>
</dbReference>
<evidence type="ECO:0000313" key="5">
    <source>
        <dbReference type="EMBL" id="ORV65931.1"/>
    </source>
</evidence>
<dbReference type="InterPro" id="IPR041522">
    <property type="entry name" value="CdaR_GGDEF"/>
</dbReference>
<accession>A0A1X1VA59</accession>
<evidence type="ECO:0008006" key="7">
    <source>
        <dbReference type="Google" id="ProtNLM"/>
    </source>
</evidence>
<dbReference type="AlphaFoldDB" id="A0A1X1VA59"/>
<dbReference type="Gene3D" id="1.10.10.2840">
    <property type="entry name" value="PucR C-terminal helix-turn-helix domain"/>
    <property type="match status" value="1"/>
</dbReference>
<name>A0A1X1VA59_MYCGS</name>